<evidence type="ECO:0000313" key="3">
    <source>
        <dbReference type="EMBL" id="GHD05379.1"/>
    </source>
</evidence>
<dbReference type="InterPro" id="IPR025241">
    <property type="entry name" value="DUF4190"/>
</dbReference>
<dbReference type="EMBL" id="BMVC01000012">
    <property type="protein sequence ID" value="GHD05379.1"/>
    <property type="molecule type" value="Genomic_DNA"/>
</dbReference>
<evidence type="ECO:0000259" key="2">
    <source>
        <dbReference type="Pfam" id="PF13828"/>
    </source>
</evidence>
<sequence length="72" mass="7402">MVLGILSICLFCMYLGVVLGPLGLIFGILGRKKAARGEATNAGMALAGIITGSIGLAIQAVWIGVIVWAAMR</sequence>
<dbReference type="Proteomes" id="UP000638353">
    <property type="component" value="Unassembled WGS sequence"/>
</dbReference>
<evidence type="ECO:0000313" key="4">
    <source>
        <dbReference type="Proteomes" id="UP000638353"/>
    </source>
</evidence>
<proteinExistence type="predicted"/>
<name>A0A918X2H7_9ACTN</name>
<reference evidence="3" key="2">
    <citation type="submission" date="2020-09" db="EMBL/GenBank/DDBJ databases">
        <authorList>
            <person name="Sun Q."/>
            <person name="Ohkuma M."/>
        </authorList>
    </citation>
    <scope>NUCLEOTIDE SEQUENCE</scope>
    <source>
        <strain evidence="3">JCM 4637</strain>
    </source>
</reference>
<comment type="caution">
    <text evidence="3">The sequence shown here is derived from an EMBL/GenBank/DDBJ whole genome shotgun (WGS) entry which is preliminary data.</text>
</comment>
<keyword evidence="1" id="KW-0472">Membrane</keyword>
<gene>
    <name evidence="3" type="ORF">GCM10010334_55770</name>
</gene>
<accession>A0A918X2H7</accession>
<feature type="domain" description="DUF4190" evidence="2">
    <location>
        <begin position="1"/>
        <end position="61"/>
    </location>
</feature>
<organism evidence="3 4">
    <name type="scientific">Streptomyces finlayi</name>
    <dbReference type="NCBI Taxonomy" id="67296"/>
    <lineage>
        <taxon>Bacteria</taxon>
        <taxon>Bacillati</taxon>
        <taxon>Actinomycetota</taxon>
        <taxon>Actinomycetes</taxon>
        <taxon>Kitasatosporales</taxon>
        <taxon>Streptomycetaceae</taxon>
        <taxon>Streptomyces</taxon>
    </lineage>
</organism>
<evidence type="ECO:0000256" key="1">
    <source>
        <dbReference type="SAM" id="Phobius"/>
    </source>
</evidence>
<feature type="transmembrane region" description="Helical" evidence="1">
    <location>
        <begin position="6"/>
        <end position="30"/>
    </location>
</feature>
<feature type="transmembrane region" description="Helical" evidence="1">
    <location>
        <begin position="42"/>
        <end position="71"/>
    </location>
</feature>
<keyword evidence="1" id="KW-1133">Transmembrane helix</keyword>
<protein>
    <recommendedName>
        <fullName evidence="2">DUF4190 domain-containing protein</fullName>
    </recommendedName>
</protein>
<dbReference type="AlphaFoldDB" id="A0A918X2H7"/>
<keyword evidence="1" id="KW-0812">Transmembrane</keyword>
<dbReference type="Pfam" id="PF13828">
    <property type="entry name" value="DUF4190"/>
    <property type="match status" value="1"/>
</dbReference>
<reference evidence="3" key="1">
    <citation type="journal article" date="2014" name="Int. J. Syst. Evol. Microbiol.">
        <title>Complete genome sequence of Corynebacterium casei LMG S-19264T (=DSM 44701T), isolated from a smear-ripened cheese.</title>
        <authorList>
            <consortium name="US DOE Joint Genome Institute (JGI-PGF)"/>
            <person name="Walter F."/>
            <person name="Albersmeier A."/>
            <person name="Kalinowski J."/>
            <person name="Ruckert C."/>
        </authorList>
    </citation>
    <scope>NUCLEOTIDE SEQUENCE</scope>
    <source>
        <strain evidence="3">JCM 4637</strain>
    </source>
</reference>